<dbReference type="AlphaFoldDB" id="A0A2C5Y075"/>
<evidence type="ECO:0000259" key="1">
    <source>
        <dbReference type="SMART" id="SM00973"/>
    </source>
</evidence>
<feature type="domain" description="SEC63" evidence="1">
    <location>
        <begin position="10"/>
        <end position="340"/>
    </location>
</feature>
<proteinExistence type="predicted"/>
<evidence type="ECO:0000313" key="2">
    <source>
        <dbReference type="EMBL" id="PHH60374.1"/>
    </source>
</evidence>
<dbReference type="STRING" id="1399860.A0A2C5Y075"/>
<accession>A0A2C5Y075</accession>
<comment type="caution">
    <text evidence="2">The sequence shown here is derived from an EMBL/GenBank/DDBJ whole genome shotgun (WGS) entry which is preliminary data.</text>
</comment>
<dbReference type="InterPro" id="IPR052247">
    <property type="entry name" value="Meiotic_Crossover_Helicase"/>
</dbReference>
<dbReference type="Gene3D" id="1.10.3380.10">
    <property type="entry name" value="Sec63 N-terminal domain-like domain"/>
    <property type="match status" value="1"/>
</dbReference>
<name>A0A2C5Y075_9HYPO</name>
<reference evidence="2 3" key="1">
    <citation type="submission" date="2017-06" db="EMBL/GenBank/DDBJ databases">
        <title>Ant-infecting Ophiocordyceps genomes reveal a high diversity of potential behavioral manipulation genes and a possible major role for enterotoxins.</title>
        <authorList>
            <person name="De Bekker C."/>
            <person name="Evans H.C."/>
            <person name="Brachmann A."/>
            <person name="Hughes D.P."/>
        </authorList>
    </citation>
    <scope>NUCLEOTIDE SEQUENCE [LARGE SCALE GENOMIC DNA]</scope>
    <source>
        <strain evidence="2 3">Map64</strain>
    </source>
</reference>
<dbReference type="Proteomes" id="UP000226192">
    <property type="component" value="Unassembled WGS sequence"/>
</dbReference>
<dbReference type="PANTHER" id="PTHR47835">
    <property type="entry name" value="HFM1, ATP DEPENDENT DNA HELICASE HOMOLOG"/>
    <property type="match status" value="1"/>
</dbReference>
<keyword evidence="3" id="KW-1185">Reference proteome</keyword>
<dbReference type="GO" id="GO:0016787">
    <property type="term" value="F:hydrolase activity"/>
    <property type="evidence" value="ECO:0007669"/>
    <property type="project" value="UniProtKB-KW"/>
</dbReference>
<dbReference type="OrthoDB" id="5575at2759"/>
<evidence type="ECO:0000313" key="3">
    <source>
        <dbReference type="Proteomes" id="UP000226192"/>
    </source>
</evidence>
<dbReference type="InterPro" id="IPR004179">
    <property type="entry name" value="Sec63-dom"/>
</dbReference>
<dbReference type="SUPFAM" id="SSF158702">
    <property type="entry name" value="Sec63 N-terminal domain-like"/>
    <property type="match status" value="1"/>
</dbReference>
<dbReference type="GO" id="GO:0051321">
    <property type="term" value="P:meiotic cell cycle"/>
    <property type="evidence" value="ECO:0007669"/>
    <property type="project" value="UniProtKB-KW"/>
</dbReference>
<dbReference type="EMBL" id="NJET01000150">
    <property type="protein sequence ID" value="PHH60374.1"/>
    <property type="molecule type" value="Genomic_DNA"/>
</dbReference>
<organism evidence="2 3">
    <name type="scientific">Ophiocordyceps australis</name>
    <dbReference type="NCBI Taxonomy" id="1399860"/>
    <lineage>
        <taxon>Eukaryota</taxon>
        <taxon>Fungi</taxon>
        <taxon>Dikarya</taxon>
        <taxon>Ascomycota</taxon>
        <taxon>Pezizomycotina</taxon>
        <taxon>Sordariomycetes</taxon>
        <taxon>Hypocreomycetidae</taxon>
        <taxon>Hypocreales</taxon>
        <taxon>Ophiocordycipitaceae</taxon>
        <taxon>Ophiocordyceps</taxon>
    </lineage>
</organism>
<dbReference type="PANTHER" id="PTHR47835:SF3">
    <property type="entry name" value="HELICASE FOR MEIOSIS 1"/>
    <property type="match status" value="1"/>
</dbReference>
<protein>
    <recommendedName>
        <fullName evidence="1">SEC63 domain-containing protein</fullName>
    </recommendedName>
</protein>
<dbReference type="SMART" id="SM00973">
    <property type="entry name" value="Sec63"/>
    <property type="match status" value="1"/>
</dbReference>
<dbReference type="Pfam" id="PF02889">
    <property type="entry name" value="Sec63"/>
    <property type="match status" value="1"/>
</dbReference>
<gene>
    <name evidence="2" type="ORF">CDD81_1812</name>
</gene>
<sequence>MPPEAPQPTQTQLRTIHLRYQLAAPTFKTLCAIPPHPDRRTILHTACQATELRSLPMAPAEGAFFRHINNHLPITYPIPPTAGPMTEPWHKAFLLCQLNLQRLDWPSKLSAPARKQLLVDKSRLYTLVDRVLRCLVDILGLRKDGRGVVCALDVLRSLKSDLWEGARDELLQIPGIGPAKQQRLLAAGVVSVRKLAALEFYHIERLLSRNPPFGQNLLHQLAGFPLLTLQVDLIGQQSALVVTNASEASSVPTPTDSVARITLGYENKDLPLWKKKHPWTTLVIEGQDGRLLRFWRGSVKRLEGGKELVVSLQAHKDEQLSVSFACEDIVGTMVRSTCKASSSPLLEAAT</sequence>
<dbReference type="GO" id="GO:0043138">
    <property type="term" value="F:3'-5' DNA helicase activity"/>
    <property type="evidence" value="ECO:0007669"/>
    <property type="project" value="UniProtKB-EC"/>
</dbReference>